<protein>
    <submittedName>
        <fullName evidence="1">9004_t:CDS:1</fullName>
    </submittedName>
</protein>
<name>A0A9N9NS55_9GLOM</name>
<comment type="caution">
    <text evidence="1">The sequence shown here is derived from an EMBL/GenBank/DDBJ whole genome shotgun (WGS) entry which is preliminary data.</text>
</comment>
<keyword evidence="2" id="KW-1185">Reference proteome</keyword>
<evidence type="ECO:0000313" key="2">
    <source>
        <dbReference type="Proteomes" id="UP000789759"/>
    </source>
</evidence>
<evidence type="ECO:0000313" key="1">
    <source>
        <dbReference type="EMBL" id="CAG8755274.1"/>
    </source>
</evidence>
<accession>A0A9N9NS55</accession>
<sequence length="100" mass="11577">MDTMNEVGSDDNNVILNNDIIANNLFASDNIIDNKILPNFDILEEVDFTTTETPFDDNINFDNINFDKLLENKLDNNSSENYNFIVEKVKIALYKALQYY</sequence>
<gene>
    <name evidence="1" type="ORF">CPELLU_LOCUS14964</name>
</gene>
<proteinExistence type="predicted"/>
<dbReference type="Proteomes" id="UP000789759">
    <property type="component" value="Unassembled WGS sequence"/>
</dbReference>
<dbReference type="EMBL" id="CAJVQA010018658">
    <property type="protein sequence ID" value="CAG8755274.1"/>
    <property type="molecule type" value="Genomic_DNA"/>
</dbReference>
<dbReference type="AlphaFoldDB" id="A0A9N9NS55"/>
<organism evidence="1 2">
    <name type="scientific">Cetraspora pellucida</name>
    <dbReference type="NCBI Taxonomy" id="1433469"/>
    <lineage>
        <taxon>Eukaryota</taxon>
        <taxon>Fungi</taxon>
        <taxon>Fungi incertae sedis</taxon>
        <taxon>Mucoromycota</taxon>
        <taxon>Glomeromycotina</taxon>
        <taxon>Glomeromycetes</taxon>
        <taxon>Diversisporales</taxon>
        <taxon>Gigasporaceae</taxon>
        <taxon>Cetraspora</taxon>
    </lineage>
</organism>
<reference evidence="1" key="1">
    <citation type="submission" date="2021-06" db="EMBL/GenBank/DDBJ databases">
        <authorList>
            <person name="Kallberg Y."/>
            <person name="Tangrot J."/>
            <person name="Rosling A."/>
        </authorList>
    </citation>
    <scope>NUCLEOTIDE SEQUENCE</scope>
    <source>
        <strain evidence="1">FL966</strain>
    </source>
</reference>